<accession>F4HBX9</accession>
<proteinExistence type="predicted"/>
<dbReference type="AlphaFoldDB" id="F4HBX9"/>
<organism evidence="1 2">
    <name type="scientific">Gallibacterium anatis (strain UMN179)</name>
    <name type="common">Pasteurella anatis</name>
    <dbReference type="NCBI Taxonomy" id="1005058"/>
    <lineage>
        <taxon>Bacteria</taxon>
        <taxon>Pseudomonadati</taxon>
        <taxon>Pseudomonadota</taxon>
        <taxon>Gammaproteobacteria</taxon>
        <taxon>Pasteurellales</taxon>
        <taxon>Pasteurellaceae</taxon>
        <taxon>Gallibacterium</taxon>
    </lineage>
</organism>
<dbReference type="eggNOG" id="COG1044">
    <property type="taxonomic scope" value="Bacteria"/>
</dbReference>
<gene>
    <name evidence="1" type="ordered locus">UMN179_00369</name>
</gene>
<sequence>MKYQLTKTSIVFCFRKLYRIQALKDLPEIGVKAGDLGGWIEDESNLSQDGNARVSGDLEVYGNAKIIAL</sequence>
<evidence type="ECO:0000313" key="2">
    <source>
        <dbReference type="Proteomes" id="UP000006908"/>
    </source>
</evidence>
<dbReference type="RefSeq" id="WP_013745193.1">
    <property type="nucleotide sequence ID" value="NC_015460.1"/>
</dbReference>
<evidence type="ECO:0000313" key="1">
    <source>
        <dbReference type="EMBL" id="AEC16406.1"/>
    </source>
</evidence>
<dbReference type="KEGG" id="gan:UMN179_00369"/>
<name>F4HBX9_GALAU</name>
<dbReference type="PATRIC" id="fig|1005058.3.peg.359"/>
<dbReference type="HOGENOM" id="CLU_063479_5_1_6"/>
<protein>
    <submittedName>
        <fullName evidence="1">Phage related protein</fullName>
    </submittedName>
</protein>
<dbReference type="STRING" id="1005058.UMN179_00369"/>
<dbReference type="EMBL" id="CP002667">
    <property type="protein sequence ID" value="AEC16406.1"/>
    <property type="molecule type" value="Genomic_DNA"/>
</dbReference>
<dbReference type="Proteomes" id="UP000006908">
    <property type="component" value="Chromosome"/>
</dbReference>
<reference evidence="1 2" key="1">
    <citation type="journal article" date="2011" name="J. Bacteriol.">
        <title>Complete genome sequence of Gallibacterium anatis strain UMN179, isolated from a laying hen with peritonitis.</title>
        <authorList>
            <person name="Johnson T.J."/>
            <person name="Fernandez-Alarcon C."/>
            <person name="Bojesen A.M."/>
            <person name="Nolan L.K."/>
            <person name="Trampel D.W."/>
            <person name="Seemann T."/>
        </authorList>
    </citation>
    <scope>NUCLEOTIDE SEQUENCE [LARGE SCALE GENOMIC DNA]</scope>
    <source>
        <strain evidence="1 2">UMN179</strain>
    </source>
</reference>